<accession>A0ABT6H1A8</accession>
<feature type="transmembrane region" description="Helical" evidence="1">
    <location>
        <begin position="29"/>
        <end position="61"/>
    </location>
</feature>
<keyword evidence="1" id="KW-1133">Transmembrane helix</keyword>
<feature type="transmembrane region" description="Helical" evidence="1">
    <location>
        <begin position="5"/>
        <end position="23"/>
    </location>
</feature>
<keyword evidence="1" id="KW-0472">Membrane</keyword>
<organism evidence="2 3">
    <name type="scientific">Ectobacillus antri</name>
    <dbReference type="NCBI Taxonomy" id="2486280"/>
    <lineage>
        <taxon>Bacteria</taxon>
        <taxon>Bacillati</taxon>
        <taxon>Bacillota</taxon>
        <taxon>Bacilli</taxon>
        <taxon>Bacillales</taxon>
        <taxon>Bacillaceae</taxon>
        <taxon>Ectobacillus</taxon>
    </lineage>
</organism>
<evidence type="ECO:0000313" key="3">
    <source>
        <dbReference type="Proteomes" id="UP001218246"/>
    </source>
</evidence>
<dbReference type="Proteomes" id="UP001218246">
    <property type="component" value="Unassembled WGS sequence"/>
</dbReference>
<keyword evidence="1" id="KW-0812">Transmembrane</keyword>
<protein>
    <submittedName>
        <fullName evidence="2">Uncharacterized protein</fullName>
    </submittedName>
</protein>
<reference evidence="2 3" key="1">
    <citation type="submission" date="2023-04" db="EMBL/GenBank/DDBJ databases">
        <title>Ectobacillus antri isolated from activated sludge.</title>
        <authorList>
            <person name="Yan P."/>
            <person name="Liu X."/>
        </authorList>
    </citation>
    <scope>NUCLEOTIDE SEQUENCE [LARGE SCALE GENOMIC DNA]</scope>
    <source>
        <strain evidence="2 3">C18H</strain>
    </source>
</reference>
<evidence type="ECO:0000313" key="2">
    <source>
        <dbReference type="EMBL" id="MDG5752405.1"/>
    </source>
</evidence>
<dbReference type="RefSeq" id="WP_124564845.1">
    <property type="nucleotide sequence ID" value="NZ_JARRRY010000001.1"/>
</dbReference>
<keyword evidence="3" id="KW-1185">Reference proteome</keyword>
<gene>
    <name evidence="2" type="ORF">P6P90_00125</name>
</gene>
<sequence>MNMIISLIIGMICGIFPAIFGLLREQFEIGIYGFVSCIVSALLFGIYISIPISFLFLLYLVKRTTATNKRIIGELVSLPVQPESERS</sequence>
<evidence type="ECO:0000256" key="1">
    <source>
        <dbReference type="SAM" id="Phobius"/>
    </source>
</evidence>
<comment type="caution">
    <text evidence="2">The sequence shown here is derived from an EMBL/GenBank/DDBJ whole genome shotgun (WGS) entry which is preliminary data.</text>
</comment>
<proteinExistence type="predicted"/>
<name>A0ABT6H1A8_9BACI</name>
<dbReference type="EMBL" id="JARULN010000001">
    <property type="protein sequence ID" value="MDG5752405.1"/>
    <property type="molecule type" value="Genomic_DNA"/>
</dbReference>